<feature type="domain" description="MIF4G" evidence="2">
    <location>
        <begin position="379"/>
        <end position="566"/>
    </location>
</feature>
<dbReference type="EMBL" id="KV453852">
    <property type="protein sequence ID" value="ODV85376.1"/>
    <property type="molecule type" value="Genomic_DNA"/>
</dbReference>
<dbReference type="GO" id="GO:0003723">
    <property type="term" value="F:RNA binding"/>
    <property type="evidence" value="ECO:0007669"/>
    <property type="project" value="InterPro"/>
</dbReference>
<dbReference type="Proteomes" id="UP000094801">
    <property type="component" value="Unassembled WGS sequence"/>
</dbReference>
<dbReference type="AlphaFoldDB" id="A0A1E4T0S7"/>
<dbReference type="GO" id="GO:0000184">
    <property type="term" value="P:nuclear-transcribed mRNA catabolic process, nonsense-mediated decay"/>
    <property type="evidence" value="ECO:0007669"/>
    <property type="project" value="InterPro"/>
</dbReference>
<sequence length="1057" mass="122175">MSIDFEIRRKQLLDLNGQAWDGNNQVFKTRALDTSLKKNTAFIKKIRTSITKENEKSLIDGIATTSLEKYMHELLSATSEGLTKVVKVIDTQASIEIISALHQRFSVQFTPYLMLFFVHAIQNPKVGPDDEFKDPNVDKDEKERLTRQRILIKLFMEFYLVGIFRSIDDMPKSELPLYLSKKSNSNSNSEPLIVSVVREVMMFEINRGGSAQNVASFLKRFATPFILNSNDFITEFARESLKSLIVNYTKKMAHNAENCHKEIQYQTAKSKTISMKTGKIVEGIEETIEHLKLKFERLNNYCEYACELLGVAKPNLSKEVELDDDSNTTKITVVNDNNKDTNPYWDNEEMRKFYQEIFDVSTVVPMDDNTTADADPTAGTKMAILLSRLDEAETSKDVDDIVCEFWSSNLNNKSSRQRIWKHFIETKEISPLKNYARFLKINEKYFENIKDDLIEFLDKGFRSQIHTNRIDFKNVHFFSELVKFKLVPIYVLFHKIRSLILNVEVSNNIDILSLLFEDCGKLLLKHPDYKEHTEEMIDLLKGMKNKSGLSINEKQAINIFLITINPPSIKALGSYSKQLTIDEKFMNQLVKKELNNKTWTLVAKYLLMMDWNKKDVFDRLKKILTRPDKVNYENIPNLALIFNQLVKEDKRLLVFVVDDLMEQFSIGLEYNLFKYNRIRMAQIRYLVELSNLKLIKPDIVMNLLYKTVCFGHPDNSPSRQSKNCELDPPDDYFRIQMICLFLTNLKLDYFSKKNLVNLEVFYRFFDYYIWTKTQPLPMETNFRVIQLFSGLSVDGKSYERAKSYEESIDSLQKAMMEQGYKVNEGEEEEEEDDEDEEEEEEEEEGTLVGEDEVSVGGMVDSEDESGEESDDDNSTDDEDGSEEDEDDSDETDEEETDEEETDEEDSDDEEDEEEDTSLISEELYERKLNEQLEMELEKELRKLRIEGIQASSSALKKVGNNNNNNLNKLFDPSSVNSKNANKDKKTFTFLTKNSGGGGGGSSKNSNKEIKLPENTRFTANYIKAAQQQRRELEIVRSRVLSGVMMSSSSSSFNGAEM</sequence>
<feature type="region of interest" description="Disordered" evidence="1">
    <location>
        <begin position="954"/>
        <end position="1010"/>
    </location>
</feature>
<dbReference type="STRING" id="983967.A0A1E4T0S7"/>
<feature type="compositionally biased region" description="Acidic residues" evidence="1">
    <location>
        <begin position="825"/>
        <end position="853"/>
    </location>
</feature>
<dbReference type="InterPro" id="IPR016024">
    <property type="entry name" value="ARM-type_fold"/>
</dbReference>
<evidence type="ECO:0000313" key="3">
    <source>
        <dbReference type="EMBL" id="ODV85376.1"/>
    </source>
</evidence>
<dbReference type="SMART" id="SM00543">
    <property type="entry name" value="MIF4G"/>
    <property type="match status" value="2"/>
</dbReference>
<dbReference type="GO" id="GO:0035145">
    <property type="term" value="C:exon-exon junction complex"/>
    <property type="evidence" value="ECO:0007669"/>
    <property type="project" value="TreeGrafter"/>
</dbReference>
<dbReference type="OrthoDB" id="27832at2759"/>
<feature type="domain" description="MIF4G" evidence="2">
    <location>
        <begin position="583"/>
        <end position="794"/>
    </location>
</feature>
<dbReference type="SUPFAM" id="SSF48371">
    <property type="entry name" value="ARM repeat"/>
    <property type="match status" value="2"/>
</dbReference>
<dbReference type="PANTHER" id="PTHR12839:SF7">
    <property type="entry name" value="REGULATOR OF NONSENSE TRANSCRIPTS 2"/>
    <property type="match status" value="1"/>
</dbReference>
<feature type="compositionally biased region" description="Acidic residues" evidence="1">
    <location>
        <begin position="860"/>
        <end position="916"/>
    </location>
</feature>
<reference evidence="4" key="1">
    <citation type="submission" date="2016-04" db="EMBL/GenBank/DDBJ databases">
        <title>Comparative genomics of biotechnologically important yeasts.</title>
        <authorList>
            <consortium name="DOE Joint Genome Institute"/>
            <person name="Riley R."/>
            <person name="Haridas S."/>
            <person name="Wolfe K.H."/>
            <person name="Lopes M.R."/>
            <person name="Hittinger C.T."/>
            <person name="Goker M."/>
            <person name="Salamov A."/>
            <person name="Wisecaver J."/>
            <person name="Long T.M."/>
            <person name="Aerts A.L."/>
            <person name="Barry K."/>
            <person name="Choi C."/>
            <person name="Clum A."/>
            <person name="Coughlan A.Y."/>
            <person name="Deshpande S."/>
            <person name="Douglass A.P."/>
            <person name="Hanson S.J."/>
            <person name="Klenk H.-P."/>
            <person name="Labutti K."/>
            <person name="Lapidus A."/>
            <person name="Lindquist E."/>
            <person name="Lipzen A."/>
            <person name="Meier-Kolthoff J.P."/>
            <person name="Ohm R.A."/>
            <person name="Otillar R.P."/>
            <person name="Pangilinan J."/>
            <person name="Peng Y."/>
            <person name="Rokas A."/>
            <person name="Rosa C.A."/>
            <person name="Scheuner C."/>
            <person name="Sibirny A.A."/>
            <person name="Slot J.C."/>
            <person name="Stielow J.B."/>
            <person name="Sun H."/>
            <person name="Kurtzman C.P."/>
            <person name="Blackwell M."/>
            <person name="Grigoriev I.V."/>
            <person name="Jeffries T.W."/>
        </authorList>
    </citation>
    <scope>NUCLEOTIDE SEQUENCE [LARGE SCALE GENOMIC DNA]</scope>
    <source>
        <strain evidence="4">NRRL YB-2248</strain>
    </source>
</reference>
<gene>
    <name evidence="3" type="ORF">CANARDRAFT_28172</name>
</gene>
<dbReference type="InterPro" id="IPR003890">
    <property type="entry name" value="MIF4G-like_typ-3"/>
</dbReference>
<proteinExistence type="predicted"/>
<dbReference type="Gene3D" id="1.25.40.180">
    <property type="match status" value="2"/>
</dbReference>
<dbReference type="GO" id="GO:0005737">
    <property type="term" value="C:cytoplasm"/>
    <property type="evidence" value="ECO:0007669"/>
    <property type="project" value="TreeGrafter"/>
</dbReference>
<protein>
    <recommendedName>
        <fullName evidence="2">MIF4G domain-containing protein</fullName>
    </recommendedName>
</protein>
<dbReference type="Pfam" id="PF02854">
    <property type="entry name" value="MIF4G"/>
    <property type="match status" value="1"/>
</dbReference>
<evidence type="ECO:0000313" key="4">
    <source>
        <dbReference type="Proteomes" id="UP000094801"/>
    </source>
</evidence>
<name>A0A1E4T0S7_9ASCO</name>
<dbReference type="PANTHER" id="PTHR12839">
    <property type="entry name" value="NONSENSE-MEDIATED MRNA DECAY PROTEIN 2 UP-FRAMESHIFT SUPPRESSOR 2"/>
    <property type="match status" value="1"/>
</dbReference>
<keyword evidence="4" id="KW-1185">Reference proteome</keyword>
<dbReference type="InterPro" id="IPR039762">
    <property type="entry name" value="Nmd2/UPF2"/>
</dbReference>
<evidence type="ECO:0000259" key="2">
    <source>
        <dbReference type="SMART" id="SM00543"/>
    </source>
</evidence>
<feature type="region of interest" description="Disordered" evidence="1">
    <location>
        <begin position="820"/>
        <end position="927"/>
    </location>
</feature>
<evidence type="ECO:0000256" key="1">
    <source>
        <dbReference type="SAM" id="MobiDB-lite"/>
    </source>
</evidence>
<feature type="compositionally biased region" description="Low complexity" evidence="1">
    <location>
        <begin position="955"/>
        <end position="969"/>
    </location>
</feature>
<organism evidence="3 4">
    <name type="scientific">[Candida] arabinofermentans NRRL YB-2248</name>
    <dbReference type="NCBI Taxonomy" id="983967"/>
    <lineage>
        <taxon>Eukaryota</taxon>
        <taxon>Fungi</taxon>
        <taxon>Dikarya</taxon>
        <taxon>Ascomycota</taxon>
        <taxon>Saccharomycotina</taxon>
        <taxon>Pichiomycetes</taxon>
        <taxon>Pichiales</taxon>
        <taxon>Pichiaceae</taxon>
        <taxon>Ogataea</taxon>
        <taxon>Ogataea/Candida clade</taxon>
    </lineage>
</organism>
<accession>A0A1E4T0S7</accession>